<comment type="similarity">
    <text evidence="1">Belongs to the PI3/PI4-kinase family. Type II PI4K subfamily.</text>
</comment>
<keyword evidence="4" id="KW-0547">Nucleotide-binding</keyword>
<evidence type="ECO:0000313" key="9">
    <source>
        <dbReference type="Proteomes" id="UP001180020"/>
    </source>
</evidence>
<proteinExistence type="inferred from homology"/>
<dbReference type="CDD" id="cd17039">
    <property type="entry name" value="Ubl_ubiquitin_like"/>
    <property type="match status" value="1"/>
</dbReference>
<evidence type="ECO:0000256" key="3">
    <source>
        <dbReference type="ARBA" id="ARBA00022679"/>
    </source>
</evidence>
<accession>A0AAV9D5E2</accession>
<keyword evidence="6" id="KW-0067">ATP-binding</keyword>
<dbReference type="GO" id="GO:0005524">
    <property type="term" value="F:ATP binding"/>
    <property type="evidence" value="ECO:0007669"/>
    <property type="project" value="UniProtKB-KW"/>
</dbReference>
<dbReference type="SUPFAM" id="SSF54236">
    <property type="entry name" value="Ubiquitin-like"/>
    <property type="match status" value="1"/>
</dbReference>
<organism evidence="8 9">
    <name type="scientific">Acorus calamus</name>
    <name type="common">Sweet flag</name>
    <dbReference type="NCBI Taxonomy" id="4465"/>
    <lineage>
        <taxon>Eukaryota</taxon>
        <taxon>Viridiplantae</taxon>
        <taxon>Streptophyta</taxon>
        <taxon>Embryophyta</taxon>
        <taxon>Tracheophyta</taxon>
        <taxon>Spermatophyta</taxon>
        <taxon>Magnoliopsida</taxon>
        <taxon>Liliopsida</taxon>
        <taxon>Acoraceae</taxon>
        <taxon>Acorus</taxon>
    </lineage>
</organism>
<reference evidence="8" key="1">
    <citation type="journal article" date="2023" name="Nat. Commun.">
        <title>Diploid and tetraploid genomes of Acorus and the evolution of monocots.</title>
        <authorList>
            <person name="Ma L."/>
            <person name="Liu K.W."/>
            <person name="Li Z."/>
            <person name="Hsiao Y.Y."/>
            <person name="Qi Y."/>
            <person name="Fu T."/>
            <person name="Tang G.D."/>
            <person name="Zhang D."/>
            <person name="Sun W.H."/>
            <person name="Liu D.K."/>
            <person name="Li Y."/>
            <person name="Chen G.Z."/>
            <person name="Liu X.D."/>
            <person name="Liao X.Y."/>
            <person name="Jiang Y.T."/>
            <person name="Yu X."/>
            <person name="Hao Y."/>
            <person name="Huang J."/>
            <person name="Zhao X.W."/>
            <person name="Ke S."/>
            <person name="Chen Y.Y."/>
            <person name="Wu W.L."/>
            <person name="Hsu J.L."/>
            <person name="Lin Y.F."/>
            <person name="Huang M.D."/>
            <person name="Li C.Y."/>
            <person name="Huang L."/>
            <person name="Wang Z.W."/>
            <person name="Zhao X."/>
            <person name="Zhong W.Y."/>
            <person name="Peng D.H."/>
            <person name="Ahmad S."/>
            <person name="Lan S."/>
            <person name="Zhang J.S."/>
            <person name="Tsai W.C."/>
            <person name="Van de Peer Y."/>
            <person name="Liu Z.J."/>
        </authorList>
    </citation>
    <scope>NUCLEOTIDE SEQUENCE</scope>
    <source>
        <strain evidence="8">CP</strain>
    </source>
</reference>
<dbReference type="InterPro" id="IPR029071">
    <property type="entry name" value="Ubiquitin-like_domsf"/>
</dbReference>
<evidence type="ECO:0000259" key="7">
    <source>
        <dbReference type="PROSITE" id="PS50290"/>
    </source>
</evidence>
<dbReference type="Proteomes" id="UP001180020">
    <property type="component" value="Unassembled WGS sequence"/>
</dbReference>
<comment type="caution">
    <text evidence="8">The sequence shown here is derived from an EMBL/GenBank/DDBJ whole genome shotgun (WGS) entry which is preliminary data.</text>
</comment>
<dbReference type="EC" id="2.7.1.67" evidence="2"/>
<evidence type="ECO:0000256" key="2">
    <source>
        <dbReference type="ARBA" id="ARBA00012169"/>
    </source>
</evidence>
<dbReference type="InterPro" id="IPR044571">
    <property type="entry name" value="P4KG1-8"/>
</dbReference>
<dbReference type="AlphaFoldDB" id="A0AAV9D5E2"/>
<name>A0AAV9D5E2_ACOCL</name>
<dbReference type="PANTHER" id="PTHR45800:SF11">
    <property type="entry name" value="PHOSPHATIDYLINOSITOL 3-KINASE-RELATED PROTEIN KINASE"/>
    <property type="match status" value="1"/>
</dbReference>
<keyword evidence="5" id="KW-0418">Kinase</keyword>
<dbReference type="Pfam" id="PF00454">
    <property type="entry name" value="PI3_PI4_kinase"/>
    <property type="match status" value="1"/>
</dbReference>
<evidence type="ECO:0000256" key="6">
    <source>
        <dbReference type="ARBA" id="ARBA00022840"/>
    </source>
</evidence>
<protein>
    <recommendedName>
        <fullName evidence="2">1-phosphatidylinositol 4-kinase</fullName>
        <ecNumber evidence="2">2.7.1.67</ecNumber>
    </recommendedName>
</protein>
<evidence type="ECO:0000256" key="4">
    <source>
        <dbReference type="ARBA" id="ARBA00022741"/>
    </source>
</evidence>
<feature type="domain" description="PI3K/PI4K catalytic" evidence="7">
    <location>
        <begin position="160"/>
        <end position="462"/>
    </location>
</feature>
<dbReference type="EMBL" id="JAUJYO010000015">
    <property type="protein sequence ID" value="KAK1296034.1"/>
    <property type="molecule type" value="Genomic_DNA"/>
</dbReference>
<dbReference type="PROSITE" id="PS50290">
    <property type="entry name" value="PI3_4_KINASE_3"/>
    <property type="match status" value="1"/>
</dbReference>
<dbReference type="InterPro" id="IPR000403">
    <property type="entry name" value="PI3/4_kinase_cat_dom"/>
</dbReference>
<sequence length="625" mass="69290">MAPNLDSPVQTQMAVAVPNHSLINAFHDSRKTDGKLSGRRRVFVQTETGCVLGLELDRSDNAHTVKRRLQLALNIPTDESSLTFGDLVLKNDLSTVRNDSPLLLTRNFLHRSSSTPCLSPTGKDLQQRDRSGLVEILGCPIQCSTTRQLVNDVVMAIKSGVDPIPVNGGLGGAYYFRNSWGENVAIVKPTDEEPFAPNNPKGFVGKALGQPGLKRSVRVGETGFREVAAYLLDHNHFANVPPTVLVKITHSVFNVNEGMNGSKAAVSHSNNKKQVSKIASFQKFIPHDFDASDHGTSSFPVSAVHRIGILDIRIFNTDRHGGNLLVRKLDKVGRFGQVELIPIDHGLCLPETLEDPYFEWIHWPQASIPFSEDELEYIANLDPVRDSDMLRMELPMIRDACLRVLVLCTVFLKEAAAFGLCLAEIGEMMSREFKGVEEEPSEIELVCIEARRLVSEREAAMSVCTDSEVTAADLDDVDFQFEIDYDEPDVTPKMADLFGASRLCRLEGVVEEEEEEEEEVDFPAKFALPPPPRNPAPSVSQLSASLKNIGLFEKRPKEAVENKRRSANEQLPTSASFVKVADMGEEEWGFFLERFQELLPGAFRGRKCASAGARQRQRLGTSCQF</sequence>
<evidence type="ECO:0000256" key="5">
    <source>
        <dbReference type="ARBA" id="ARBA00022777"/>
    </source>
</evidence>
<keyword evidence="3" id="KW-0808">Transferase</keyword>
<evidence type="ECO:0000313" key="8">
    <source>
        <dbReference type="EMBL" id="KAK1296034.1"/>
    </source>
</evidence>
<reference evidence="8" key="2">
    <citation type="submission" date="2023-06" db="EMBL/GenBank/DDBJ databases">
        <authorList>
            <person name="Ma L."/>
            <person name="Liu K.-W."/>
            <person name="Li Z."/>
            <person name="Hsiao Y.-Y."/>
            <person name="Qi Y."/>
            <person name="Fu T."/>
            <person name="Tang G."/>
            <person name="Zhang D."/>
            <person name="Sun W.-H."/>
            <person name="Liu D.-K."/>
            <person name="Li Y."/>
            <person name="Chen G.-Z."/>
            <person name="Liu X.-D."/>
            <person name="Liao X.-Y."/>
            <person name="Jiang Y.-T."/>
            <person name="Yu X."/>
            <person name="Hao Y."/>
            <person name="Huang J."/>
            <person name="Zhao X.-W."/>
            <person name="Ke S."/>
            <person name="Chen Y.-Y."/>
            <person name="Wu W.-L."/>
            <person name="Hsu J.-L."/>
            <person name="Lin Y.-F."/>
            <person name="Huang M.-D."/>
            <person name="Li C.-Y."/>
            <person name="Huang L."/>
            <person name="Wang Z.-W."/>
            <person name="Zhao X."/>
            <person name="Zhong W.-Y."/>
            <person name="Peng D.-H."/>
            <person name="Ahmad S."/>
            <person name="Lan S."/>
            <person name="Zhang J.-S."/>
            <person name="Tsai W.-C."/>
            <person name="Van De Peer Y."/>
            <person name="Liu Z.-J."/>
        </authorList>
    </citation>
    <scope>NUCLEOTIDE SEQUENCE</scope>
    <source>
        <strain evidence="8">CP</strain>
        <tissue evidence="8">Leaves</tissue>
    </source>
</reference>
<gene>
    <name evidence="8" type="ORF">QJS10_CPB15g01078</name>
</gene>
<dbReference type="PANTHER" id="PTHR45800">
    <property type="entry name" value="PHOSPHATIDYLINOSITOL 4-KINASE GAMMA"/>
    <property type="match status" value="1"/>
</dbReference>
<evidence type="ECO:0000256" key="1">
    <source>
        <dbReference type="ARBA" id="ARBA00008941"/>
    </source>
</evidence>
<dbReference type="GO" id="GO:0004430">
    <property type="term" value="F:1-phosphatidylinositol 4-kinase activity"/>
    <property type="evidence" value="ECO:0007669"/>
    <property type="project" value="UniProtKB-EC"/>
</dbReference>
<keyword evidence="9" id="KW-1185">Reference proteome</keyword>